<sequence length="884" mass="97982">MGGSASSIVTDTITSLPQSEDASASSDGGGCHVCRNLNYLPAMESGDQAQLGEEMTRLNITESTPAEPGSSNPAWPDDLKPRYPSIPEYVASAKKGCRCCAFLYLLYCIAIRLIKQSSFATVNGWGMGCSDKDIHALVFRANGTLRMRLTNAPTQIPFVREADPIATFVIHAVDAARKWLRDCHDNHPKCHIKPAGFAPSRLIGITGKDISAVPCNPLAPPVHFLFNDKPTLRLVEPDHPVPYMALSYCWGGSRSRWVTTTKSTLASHRQAIPVDSLPQTINDAILFARLLGFEHIWIDALCIVQDDAADWTAQAARMGDVYSSAELVLSANVTSDCTRPTAGYQNFGIAYQICLPLDGTFAALGRVQWNKDLGDPAFPMPEQFTAQDIVILRMAHLHSRIAGANAYKPLEARGWTCQESLLGRRMLSITNFECVWTCDESAACECGFNQTVLENKVVAADVDVTTGAGSDRMWETTLPYRPVQRLRRAHALRAKTEDLPSVEAMQNTWRQLVTDYTQREITVDGDKLVAISGLARIFGQVFDMVTSPREEEGEVKKDSPPAYLAGIWRHSLHSDLLWFAKRYPRQMAMALEIGDDDNGKPTASTTPQFPTQHQRDIANEPFAAAAARQRWLQNRPARPSRYRAPSWSWASSNFCVSWFLDMTKWGIEMNGGDYSTVTTPFLTLVDGRVVADPDAYGAVTSGYIAVRAPLVAARRRSVPLLPKDREIIMAVNFQPTPLSEAATSRSRKSASRSISQTMDMAGYHFVQTESGLIFECFLDDEVDPGPVIHESEYKCLFDGWRQPCDRDGCGCKKGWSEELFWCLRVNRVSVQEESGSSHAQEGWLLLKRSEEKDAYVRIGIGQFGSGMNKFSLFDNSVETVVRII</sequence>
<organism evidence="3 4">
    <name type="scientific">Lasiosphaeria hispida</name>
    <dbReference type="NCBI Taxonomy" id="260671"/>
    <lineage>
        <taxon>Eukaryota</taxon>
        <taxon>Fungi</taxon>
        <taxon>Dikarya</taxon>
        <taxon>Ascomycota</taxon>
        <taxon>Pezizomycotina</taxon>
        <taxon>Sordariomycetes</taxon>
        <taxon>Sordariomycetidae</taxon>
        <taxon>Sordariales</taxon>
        <taxon>Lasiosphaeriaceae</taxon>
        <taxon>Lasiosphaeria</taxon>
    </lineage>
</organism>
<proteinExistence type="predicted"/>
<gene>
    <name evidence="3" type="ORF">B0T25DRAFT_522432</name>
</gene>
<feature type="compositionally biased region" description="Polar residues" evidence="1">
    <location>
        <begin position="601"/>
        <end position="612"/>
    </location>
</feature>
<evidence type="ECO:0000259" key="2">
    <source>
        <dbReference type="Pfam" id="PF06985"/>
    </source>
</evidence>
<protein>
    <submittedName>
        <fullName evidence="3">Heterokaryon incompatibility protein-domain-containing protein</fullName>
    </submittedName>
</protein>
<accession>A0AAJ0MAD2</accession>
<keyword evidence="4" id="KW-1185">Reference proteome</keyword>
<dbReference type="PANTHER" id="PTHR33112">
    <property type="entry name" value="DOMAIN PROTEIN, PUTATIVE-RELATED"/>
    <property type="match status" value="1"/>
</dbReference>
<dbReference type="PANTHER" id="PTHR33112:SF16">
    <property type="entry name" value="HETEROKARYON INCOMPATIBILITY DOMAIN-CONTAINING PROTEIN"/>
    <property type="match status" value="1"/>
</dbReference>
<feature type="domain" description="Heterokaryon incompatibility" evidence="2">
    <location>
        <begin position="243"/>
        <end position="419"/>
    </location>
</feature>
<dbReference type="AlphaFoldDB" id="A0AAJ0MAD2"/>
<evidence type="ECO:0000313" key="3">
    <source>
        <dbReference type="EMBL" id="KAK3344507.1"/>
    </source>
</evidence>
<name>A0AAJ0MAD2_9PEZI</name>
<reference evidence="3" key="1">
    <citation type="journal article" date="2023" name="Mol. Phylogenet. Evol.">
        <title>Genome-scale phylogeny and comparative genomics of the fungal order Sordariales.</title>
        <authorList>
            <person name="Hensen N."/>
            <person name="Bonometti L."/>
            <person name="Westerberg I."/>
            <person name="Brannstrom I.O."/>
            <person name="Guillou S."/>
            <person name="Cros-Aarteil S."/>
            <person name="Calhoun S."/>
            <person name="Haridas S."/>
            <person name="Kuo A."/>
            <person name="Mondo S."/>
            <person name="Pangilinan J."/>
            <person name="Riley R."/>
            <person name="LaButti K."/>
            <person name="Andreopoulos B."/>
            <person name="Lipzen A."/>
            <person name="Chen C."/>
            <person name="Yan M."/>
            <person name="Daum C."/>
            <person name="Ng V."/>
            <person name="Clum A."/>
            <person name="Steindorff A."/>
            <person name="Ohm R.A."/>
            <person name="Martin F."/>
            <person name="Silar P."/>
            <person name="Natvig D.O."/>
            <person name="Lalanne C."/>
            <person name="Gautier V."/>
            <person name="Ament-Velasquez S.L."/>
            <person name="Kruys A."/>
            <person name="Hutchinson M.I."/>
            <person name="Powell A.J."/>
            <person name="Barry K."/>
            <person name="Miller A.N."/>
            <person name="Grigoriev I.V."/>
            <person name="Debuchy R."/>
            <person name="Gladieux P."/>
            <person name="Hiltunen Thoren M."/>
            <person name="Johannesson H."/>
        </authorList>
    </citation>
    <scope>NUCLEOTIDE SEQUENCE</scope>
    <source>
        <strain evidence="3">CBS 955.72</strain>
    </source>
</reference>
<feature type="region of interest" description="Disordered" evidence="1">
    <location>
        <begin position="1"/>
        <end position="28"/>
    </location>
</feature>
<reference evidence="3" key="2">
    <citation type="submission" date="2023-06" db="EMBL/GenBank/DDBJ databases">
        <authorList>
            <consortium name="Lawrence Berkeley National Laboratory"/>
            <person name="Haridas S."/>
            <person name="Hensen N."/>
            <person name="Bonometti L."/>
            <person name="Westerberg I."/>
            <person name="Brannstrom I.O."/>
            <person name="Guillou S."/>
            <person name="Cros-Aarteil S."/>
            <person name="Calhoun S."/>
            <person name="Kuo A."/>
            <person name="Mondo S."/>
            <person name="Pangilinan J."/>
            <person name="Riley R."/>
            <person name="Labutti K."/>
            <person name="Andreopoulos B."/>
            <person name="Lipzen A."/>
            <person name="Chen C."/>
            <person name="Yanf M."/>
            <person name="Daum C."/>
            <person name="Ng V."/>
            <person name="Clum A."/>
            <person name="Steindorff A."/>
            <person name="Ohm R."/>
            <person name="Martin F."/>
            <person name="Silar P."/>
            <person name="Natvig D."/>
            <person name="Lalanne C."/>
            <person name="Gautier V."/>
            <person name="Ament-Velasquez S.L."/>
            <person name="Kruys A."/>
            <person name="Hutchinson M.I."/>
            <person name="Powell A.J."/>
            <person name="Barry K."/>
            <person name="Miller A.N."/>
            <person name="Grigoriev I.V."/>
            <person name="Debuchy R."/>
            <person name="Gladieux P."/>
            <person name="Thoren M.H."/>
            <person name="Johannesson H."/>
        </authorList>
    </citation>
    <scope>NUCLEOTIDE SEQUENCE</scope>
    <source>
        <strain evidence="3">CBS 955.72</strain>
    </source>
</reference>
<dbReference type="InterPro" id="IPR010730">
    <property type="entry name" value="HET"/>
</dbReference>
<feature type="region of interest" description="Disordered" evidence="1">
    <location>
        <begin position="594"/>
        <end position="613"/>
    </location>
</feature>
<dbReference type="EMBL" id="JAUIQD010000007">
    <property type="protein sequence ID" value="KAK3344507.1"/>
    <property type="molecule type" value="Genomic_DNA"/>
</dbReference>
<dbReference type="Proteomes" id="UP001275084">
    <property type="component" value="Unassembled WGS sequence"/>
</dbReference>
<evidence type="ECO:0000313" key="4">
    <source>
        <dbReference type="Proteomes" id="UP001275084"/>
    </source>
</evidence>
<dbReference type="Pfam" id="PF06985">
    <property type="entry name" value="HET"/>
    <property type="match status" value="1"/>
</dbReference>
<comment type="caution">
    <text evidence="3">The sequence shown here is derived from an EMBL/GenBank/DDBJ whole genome shotgun (WGS) entry which is preliminary data.</text>
</comment>
<feature type="compositionally biased region" description="Polar residues" evidence="1">
    <location>
        <begin position="1"/>
        <end position="20"/>
    </location>
</feature>
<evidence type="ECO:0000256" key="1">
    <source>
        <dbReference type="SAM" id="MobiDB-lite"/>
    </source>
</evidence>